<dbReference type="InterPro" id="IPR004761">
    <property type="entry name" value="Spore_GerAB"/>
</dbReference>
<dbReference type="OrthoDB" id="2446105at2"/>
<comment type="similarity">
    <text evidence="2">Belongs to the amino acid-polyamine-organocation (APC) superfamily. Spore germination protein (SGP) (TC 2.A.3.9) family.</text>
</comment>
<evidence type="ECO:0000256" key="7">
    <source>
        <dbReference type="ARBA" id="ARBA00023136"/>
    </source>
</evidence>
<accession>A0A328U667</accession>
<comment type="subcellular location">
    <subcellularLocation>
        <location evidence="1">Membrane</location>
        <topology evidence="1">Multi-pass membrane protein</topology>
    </subcellularLocation>
</comment>
<name>A0A328U667_9BACL</name>
<evidence type="ECO:0000256" key="2">
    <source>
        <dbReference type="ARBA" id="ARBA00007998"/>
    </source>
</evidence>
<feature type="transmembrane region" description="Helical" evidence="8">
    <location>
        <begin position="18"/>
        <end position="35"/>
    </location>
</feature>
<proteinExistence type="inferred from homology"/>
<keyword evidence="6 8" id="KW-1133">Transmembrane helix</keyword>
<feature type="transmembrane region" description="Helical" evidence="8">
    <location>
        <begin position="189"/>
        <end position="211"/>
    </location>
</feature>
<gene>
    <name evidence="9" type="ORF">DL346_03585</name>
</gene>
<evidence type="ECO:0000256" key="3">
    <source>
        <dbReference type="ARBA" id="ARBA00022448"/>
    </source>
</evidence>
<keyword evidence="4" id="KW-0309">Germination</keyword>
<keyword evidence="5 8" id="KW-0812">Transmembrane</keyword>
<comment type="caution">
    <text evidence="9">The sequence shown here is derived from an EMBL/GenBank/DDBJ whole genome shotgun (WGS) entry which is preliminary data.</text>
</comment>
<feature type="transmembrane region" description="Helical" evidence="8">
    <location>
        <begin position="341"/>
        <end position="364"/>
    </location>
</feature>
<dbReference type="EMBL" id="QLUW01000001">
    <property type="protein sequence ID" value="RAP77572.1"/>
    <property type="molecule type" value="Genomic_DNA"/>
</dbReference>
<feature type="transmembrane region" description="Helical" evidence="8">
    <location>
        <begin position="146"/>
        <end position="169"/>
    </location>
</feature>
<dbReference type="NCBIfam" id="TIGR00912">
    <property type="entry name" value="2A0309"/>
    <property type="match status" value="1"/>
</dbReference>
<organism evidence="9 10">
    <name type="scientific">Paenibacillus montanisoli</name>
    <dbReference type="NCBI Taxonomy" id="2081970"/>
    <lineage>
        <taxon>Bacteria</taxon>
        <taxon>Bacillati</taxon>
        <taxon>Bacillota</taxon>
        <taxon>Bacilli</taxon>
        <taxon>Bacillales</taxon>
        <taxon>Paenibacillaceae</taxon>
        <taxon>Paenibacillus</taxon>
    </lineage>
</organism>
<feature type="transmembrane region" description="Helical" evidence="8">
    <location>
        <begin position="47"/>
        <end position="67"/>
    </location>
</feature>
<dbReference type="Proteomes" id="UP000249260">
    <property type="component" value="Unassembled WGS sequence"/>
</dbReference>
<keyword evidence="3" id="KW-0813">Transport</keyword>
<evidence type="ECO:0000313" key="10">
    <source>
        <dbReference type="Proteomes" id="UP000249260"/>
    </source>
</evidence>
<evidence type="ECO:0000256" key="1">
    <source>
        <dbReference type="ARBA" id="ARBA00004141"/>
    </source>
</evidence>
<dbReference type="AlphaFoldDB" id="A0A328U667"/>
<sequence length="369" mass="41361">MVRKVEASLNSTIDRTQLLFLIIKTQIGIGLLSLPAEIQSSAKSDSWISVLVAGTVIQFILLVYWLLLRKFPNDNLSAITVRMLGPYIGRAINAVYYAFFVFIAAYASTLYVELVKNWMLPLTPGWILLLLIIGTSLYLAYDNLRVIARFFVLSSALFIVLIMISILTFSNNVHVSNIMPIGQTGVLQILNGSEKTFFSMLGFEVTLFYFSQVQGNRKGMFKVISLANLFVTLFYTYFVFICLIGFSPDALGHMNEPVLYILKGLSYQLFDRIDLIFLTIWIIPMTVTIVSYLCVAGKSLTTSQSAYQKLVLFSGAAVFAIGWYLSKLESLEPFNKWLEKAYFIMIAAVPLLLWLGSFLTTAGAKAEST</sequence>
<dbReference type="GO" id="GO:0016020">
    <property type="term" value="C:membrane"/>
    <property type="evidence" value="ECO:0007669"/>
    <property type="project" value="UniProtKB-SubCell"/>
</dbReference>
<feature type="transmembrane region" description="Helical" evidence="8">
    <location>
        <begin position="223"/>
        <end position="246"/>
    </location>
</feature>
<feature type="transmembrane region" description="Helical" evidence="8">
    <location>
        <begin position="307"/>
        <end position="326"/>
    </location>
</feature>
<dbReference type="Pfam" id="PF03845">
    <property type="entry name" value="Spore_permease"/>
    <property type="match status" value="1"/>
</dbReference>
<dbReference type="Gene3D" id="1.20.1740.10">
    <property type="entry name" value="Amino acid/polyamine transporter I"/>
    <property type="match status" value="1"/>
</dbReference>
<keyword evidence="10" id="KW-1185">Reference proteome</keyword>
<evidence type="ECO:0000313" key="9">
    <source>
        <dbReference type="EMBL" id="RAP77572.1"/>
    </source>
</evidence>
<keyword evidence="7 8" id="KW-0472">Membrane</keyword>
<feature type="transmembrane region" description="Helical" evidence="8">
    <location>
        <begin position="275"/>
        <end position="295"/>
    </location>
</feature>
<dbReference type="PANTHER" id="PTHR34975:SF2">
    <property type="entry name" value="SPORE GERMINATION PROTEIN A2"/>
    <property type="match status" value="1"/>
</dbReference>
<evidence type="ECO:0000256" key="6">
    <source>
        <dbReference type="ARBA" id="ARBA00022989"/>
    </source>
</evidence>
<evidence type="ECO:0000256" key="5">
    <source>
        <dbReference type="ARBA" id="ARBA00022692"/>
    </source>
</evidence>
<protein>
    <submittedName>
        <fullName evidence="9">Uncharacterized protein</fullName>
    </submittedName>
</protein>
<feature type="transmembrane region" description="Helical" evidence="8">
    <location>
        <begin position="87"/>
        <end position="112"/>
    </location>
</feature>
<reference evidence="9 10" key="1">
    <citation type="submission" date="2018-06" db="EMBL/GenBank/DDBJ databases">
        <title>Paenibacillus montanisoli sp. nov., isolated from mountain area soil.</title>
        <authorList>
            <person name="Wu M."/>
        </authorList>
    </citation>
    <scope>NUCLEOTIDE SEQUENCE [LARGE SCALE GENOMIC DNA]</scope>
    <source>
        <strain evidence="9 10">RA17</strain>
    </source>
</reference>
<dbReference type="GO" id="GO:0009847">
    <property type="term" value="P:spore germination"/>
    <property type="evidence" value="ECO:0007669"/>
    <property type="project" value="InterPro"/>
</dbReference>
<evidence type="ECO:0000256" key="8">
    <source>
        <dbReference type="SAM" id="Phobius"/>
    </source>
</evidence>
<feature type="transmembrane region" description="Helical" evidence="8">
    <location>
        <begin position="118"/>
        <end position="139"/>
    </location>
</feature>
<evidence type="ECO:0000256" key="4">
    <source>
        <dbReference type="ARBA" id="ARBA00022544"/>
    </source>
</evidence>
<dbReference type="PANTHER" id="PTHR34975">
    <property type="entry name" value="SPORE GERMINATION PROTEIN A2"/>
    <property type="match status" value="1"/>
</dbReference>